<dbReference type="Gene3D" id="2.120.10.10">
    <property type="match status" value="2"/>
</dbReference>
<dbReference type="CDD" id="cd15482">
    <property type="entry name" value="Sialidase_non-viral"/>
    <property type="match status" value="1"/>
</dbReference>
<dbReference type="AlphaFoldDB" id="A0A849SPA0"/>
<proteinExistence type="predicted"/>
<evidence type="ECO:0000313" key="2">
    <source>
        <dbReference type="Proteomes" id="UP000580839"/>
    </source>
</evidence>
<evidence type="ECO:0008006" key="3">
    <source>
        <dbReference type="Google" id="ProtNLM"/>
    </source>
</evidence>
<comment type="caution">
    <text evidence="1">The sequence shown here is derived from an EMBL/GenBank/DDBJ whole genome shotgun (WGS) entry which is preliminary data.</text>
</comment>
<dbReference type="Gene3D" id="2.60.40.4070">
    <property type="match status" value="1"/>
</dbReference>
<gene>
    <name evidence="1" type="ORF">HOP12_03520</name>
</gene>
<reference evidence="1 2" key="1">
    <citation type="submission" date="2020-04" db="EMBL/GenBank/DDBJ databases">
        <title>Metagenomic profiling of ammonia- and methane-oxidizing microorganisms in a Dutch drinking water treatment plant.</title>
        <authorList>
            <person name="Poghosyan L."/>
            <person name="Leucker S."/>
        </authorList>
    </citation>
    <scope>NUCLEOTIDE SEQUENCE [LARGE SCALE GENOMIC DNA]</scope>
    <source>
        <strain evidence="1">S-RSF-IL-03</strain>
    </source>
</reference>
<sequence>MTPIRLSHDGLSVLRVAQRALLGFSIVGSLIFTAAPGFAAGLPLERPDDPPLPAAKAPPGARSAANVSFGRFTHIQVNVNGLGANIPGDAANEPSIAVDPNDHNRMAIGWRQFDNVASNFRQAGFGFTTNGGLTWTAGKIEPGVFRSDPVLHSDGAGNFFYNSLTSTSIITTQLFPSTDGGATWGASTFAFGGDKQWMTIDRTGGLGHDHIYQAWSTAANSYEPNTFNRSNDDGDTFQSPSIIPDSPVWGTLDVASDGTLYVVGTEGPGGLIFVARSTDAKNALVTPTFTTVPVDLGGFVQTGGPNPAGLLGQLWVAVDRSTGPRAGWIYVLGSVRTENDPLDVNFIRSTDGGQTWSVPLRVNDDPSGNRAFQWFGSMSVSPEGRIDAVWNDTRASADSTKSALYYSYSTDGGSSWSVNEQASPIWTSTVGFPNQAKIGDYCHMVSDSDGADLAWAATFSGGQDVYYVRIPSLVPVAVAEPPGRGARLHAGSPNPFTSATSIRFDVPPAGSRVKLEVFDAGGHRVATLVDAFVPGGTHLARWAGVDRSGRTMNAGVYFARFEADGHRESRKLMLLR</sequence>
<organism evidence="1 2">
    <name type="scientific">Eiseniibacteriota bacterium</name>
    <dbReference type="NCBI Taxonomy" id="2212470"/>
    <lineage>
        <taxon>Bacteria</taxon>
        <taxon>Candidatus Eiseniibacteriota</taxon>
    </lineage>
</organism>
<evidence type="ECO:0000313" key="1">
    <source>
        <dbReference type="EMBL" id="NOT33220.1"/>
    </source>
</evidence>
<protein>
    <recommendedName>
        <fullName evidence="3">T9SS type A sorting domain-containing protein</fullName>
    </recommendedName>
</protein>
<dbReference type="Proteomes" id="UP000580839">
    <property type="component" value="Unassembled WGS sequence"/>
</dbReference>
<name>A0A849SPA0_UNCEI</name>
<dbReference type="SUPFAM" id="SSF110296">
    <property type="entry name" value="Oligoxyloglucan reducing end-specific cellobiohydrolase"/>
    <property type="match status" value="1"/>
</dbReference>
<dbReference type="EMBL" id="JABFRW010000033">
    <property type="protein sequence ID" value="NOT33220.1"/>
    <property type="molecule type" value="Genomic_DNA"/>
</dbReference>
<accession>A0A849SPA0</accession>